<accession>A0A3M7G2Y7</accession>
<evidence type="ECO:0000259" key="3">
    <source>
        <dbReference type="PROSITE" id="PS50157"/>
    </source>
</evidence>
<dbReference type="PROSITE" id="PS50157">
    <property type="entry name" value="ZINC_FINGER_C2H2_2"/>
    <property type="match status" value="1"/>
</dbReference>
<dbReference type="OrthoDB" id="2687452at2759"/>
<proteinExistence type="predicted"/>
<dbReference type="SMART" id="SM00355">
    <property type="entry name" value="ZnF_C2H2"/>
    <property type="match status" value="2"/>
</dbReference>
<evidence type="ECO:0000256" key="1">
    <source>
        <dbReference type="PROSITE-ProRule" id="PRU00042"/>
    </source>
</evidence>
<evidence type="ECO:0000256" key="2">
    <source>
        <dbReference type="SAM" id="MobiDB-lite"/>
    </source>
</evidence>
<protein>
    <recommendedName>
        <fullName evidence="3">C2H2-type domain-containing protein</fullName>
    </recommendedName>
</protein>
<dbReference type="PROSITE" id="PS00028">
    <property type="entry name" value="ZINC_FINGER_C2H2_1"/>
    <property type="match status" value="1"/>
</dbReference>
<feature type="region of interest" description="Disordered" evidence="2">
    <location>
        <begin position="251"/>
        <end position="273"/>
    </location>
</feature>
<comment type="caution">
    <text evidence="4">The sequence shown here is derived from an EMBL/GenBank/DDBJ whole genome shotgun (WGS) entry which is preliminary data.</text>
</comment>
<name>A0A3M7G2Y7_HORWE</name>
<dbReference type="EMBL" id="QWIR01000006">
    <property type="protein sequence ID" value="RMY95498.1"/>
    <property type="molecule type" value="Genomic_DNA"/>
</dbReference>
<dbReference type="AlphaFoldDB" id="A0A3M7G2Y7"/>
<evidence type="ECO:0000313" key="5">
    <source>
        <dbReference type="Proteomes" id="UP000268823"/>
    </source>
</evidence>
<keyword evidence="1" id="KW-0479">Metal-binding</keyword>
<dbReference type="Gene3D" id="3.30.160.60">
    <property type="entry name" value="Classic Zinc Finger"/>
    <property type="match status" value="1"/>
</dbReference>
<organism evidence="4 5">
    <name type="scientific">Hortaea werneckii</name>
    <name type="common">Black yeast</name>
    <name type="synonym">Cladosporium werneckii</name>
    <dbReference type="NCBI Taxonomy" id="91943"/>
    <lineage>
        <taxon>Eukaryota</taxon>
        <taxon>Fungi</taxon>
        <taxon>Dikarya</taxon>
        <taxon>Ascomycota</taxon>
        <taxon>Pezizomycotina</taxon>
        <taxon>Dothideomycetes</taxon>
        <taxon>Dothideomycetidae</taxon>
        <taxon>Mycosphaerellales</taxon>
        <taxon>Teratosphaeriaceae</taxon>
        <taxon>Hortaea</taxon>
    </lineage>
</organism>
<dbReference type="InterPro" id="IPR013087">
    <property type="entry name" value="Znf_C2H2_type"/>
</dbReference>
<reference evidence="4 5" key="1">
    <citation type="journal article" date="2018" name="BMC Genomics">
        <title>Genomic evidence for intraspecific hybridization in a clonal and extremely halotolerant yeast.</title>
        <authorList>
            <person name="Gostincar C."/>
            <person name="Stajich J.E."/>
            <person name="Zupancic J."/>
            <person name="Zalar P."/>
            <person name="Gunde-Cimerman N."/>
        </authorList>
    </citation>
    <scope>NUCLEOTIDE SEQUENCE [LARGE SCALE GENOMIC DNA]</scope>
    <source>
        <strain evidence="4 5">EXF-2788</strain>
    </source>
</reference>
<feature type="region of interest" description="Disordered" evidence="2">
    <location>
        <begin position="137"/>
        <end position="162"/>
    </location>
</feature>
<dbReference type="GO" id="GO:0008270">
    <property type="term" value="F:zinc ion binding"/>
    <property type="evidence" value="ECO:0007669"/>
    <property type="project" value="UniProtKB-KW"/>
</dbReference>
<sequence>MSGSHLNSNHGPGSPCLNWDLDFQLFPDDAVGDTSASNAFLPIAENYRPNTLWPGSSGTLGSSSFSSLNPSDISPATELSSHISSTSSPYIYSPLSRSRSSPDILASVGHGTWTNSLDQSRVDVDGLHTYPSHQLFVPTTPKPKERLDRLPTSAPTSALRRKRSPRHFCGAVDCGKSFSRSSDLGRHIKTIHDTASEHYHCKAMGCYHQNRRLDKIREHCSKKHGQSGDYYTQDDEVAKTAGCHFATCRDFGTQPRSDRSQRRGARRATRPER</sequence>
<feature type="domain" description="C2H2-type" evidence="3">
    <location>
        <begin position="167"/>
        <end position="197"/>
    </location>
</feature>
<gene>
    <name evidence="4" type="ORF">D0861_00721</name>
</gene>
<dbReference type="VEuPathDB" id="FungiDB:BTJ68_06997"/>
<feature type="compositionally biased region" description="Basic residues" evidence="2">
    <location>
        <begin position="262"/>
        <end position="273"/>
    </location>
</feature>
<keyword evidence="1" id="KW-0863">Zinc-finger</keyword>
<keyword evidence="1" id="KW-0862">Zinc</keyword>
<evidence type="ECO:0000313" key="4">
    <source>
        <dbReference type="EMBL" id="RMY95498.1"/>
    </source>
</evidence>
<dbReference type="Proteomes" id="UP000268823">
    <property type="component" value="Unassembled WGS sequence"/>
</dbReference>